<keyword evidence="2" id="KW-1185">Reference proteome</keyword>
<name>A0A7J9LK38_GOSSC</name>
<accession>A0A7J9LK38</accession>
<dbReference type="AlphaFoldDB" id="A0A7J9LK38"/>
<evidence type="ECO:0000313" key="1">
    <source>
        <dbReference type="EMBL" id="MBA0859094.1"/>
    </source>
</evidence>
<reference evidence="1 2" key="1">
    <citation type="journal article" date="2019" name="Genome Biol. Evol.">
        <title>Insights into the evolution of the New World diploid cottons (Gossypium, subgenus Houzingenia) based on genome sequencing.</title>
        <authorList>
            <person name="Grover C.E."/>
            <person name="Arick M.A. 2nd"/>
            <person name="Thrash A."/>
            <person name="Conover J.L."/>
            <person name="Sanders W.S."/>
            <person name="Peterson D.G."/>
            <person name="Frelichowski J.E."/>
            <person name="Scheffler J.A."/>
            <person name="Scheffler B.E."/>
            <person name="Wendel J.F."/>
        </authorList>
    </citation>
    <scope>NUCLEOTIDE SEQUENCE [LARGE SCALE GENOMIC DNA]</scope>
    <source>
        <strain evidence="1">1</strain>
        <tissue evidence="1">Leaf</tissue>
    </source>
</reference>
<feature type="non-terminal residue" evidence="1">
    <location>
        <position position="1"/>
    </location>
</feature>
<gene>
    <name evidence="1" type="ORF">Goshw_003228</name>
</gene>
<protein>
    <submittedName>
        <fullName evidence="1">Uncharacterized protein</fullName>
    </submittedName>
</protein>
<dbReference type="Proteomes" id="UP000593576">
    <property type="component" value="Unassembled WGS sequence"/>
</dbReference>
<evidence type="ECO:0000313" key="2">
    <source>
        <dbReference type="Proteomes" id="UP000593576"/>
    </source>
</evidence>
<comment type="caution">
    <text evidence="1">The sequence shown here is derived from an EMBL/GenBank/DDBJ whole genome shotgun (WGS) entry which is preliminary data.</text>
</comment>
<dbReference type="OrthoDB" id="10305271at2759"/>
<proteinExistence type="predicted"/>
<dbReference type="EMBL" id="JABFAF010000007">
    <property type="protein sequence ID" value="MBA0859094.1"/>
    <property type="molecule type" value="Genomic_DNA"/>
</dbReference>
<organism evidence="1 2">
    <name type="scientific">Gossypium schwendimanii</name>
    <name type="common">Cotton</name>
    <dbReference type="NCBI Taxonomy" id="34291"/>
    <lineage>
        <taxon>Eukaryota</taxon>
        <taxon>Viridiplantae</taxon>
        <taxon>Streptophyta</taxon>
        <taxon>Embryophyta</taxon>
        <taxon>Tracheophyta</taxon>
        <taxon>Spermatophyta</taxon>
        <taxon>Magnoliopsida</taxon>
        <taxon>eudicotyledons</taxon>
        <taxon>Gunneridae</taxon>
        <taxon>Pentapetalae</taxon>
        <taxon>rosids</taxon>
        <taxon>malvids</taxon>
        <taxon>Malvales</taxon>
        <taxon>Malvaceae</taxon>
        <taxon>Malvoideae</taxon>
        <taxon>Gossypium</taxon>
    </lineage>
</organism>
<sequence length="71" mass="7947">MNPILPSQILTSKTLKRQPFLTSFDSSVPPLHPIYVSSGGIKVAWDERESNNQSTWKGAEWALTGSTCRRE</sequence>